<organism evidence="2 3">
    <name type="scientific">Blautia pseudococcoides</name>
    <dbReference type="NCBI Taxonomy" id="1796616"/>
    <lineage>
        <taxon>Bacteria</taxon>
        <taxon>Bacillati</taxon>
        <taxon>Bacillota</taxon>
        <taxon>Clostridia</taxon>
        <taxon>Lachnospirales</taxon>
        <taxon>Lachnospiraceae</taxon>
        <taxon>Blautia</taxon>
    </lineage>
</organism>
<feature type="transmembrane region" description="Helical" evidence="1">
    <location>
        <begin position="276"/>
        <end position="297"/>
    </location>
</feature>
<accession>A0A1C7II93</accession>
<proteinExistence type="predicted"/>
<feature type="transmembrane region" description="Helical" evidence="1">
    <location>
        <begin position="212"/>
        <end position="239"/>
    </location>
</feature>
<dbReference type="KEGG" id="byl:A4V09_09045"/>
<dbReference type="OrthoDB" id="9783550at2"/>
<evidence type="ECO:0000313" key="2">
    <source>
        <dbReference type="EMBL" id="ANU78613.1"/>
    </source>
</evidence>
<dbReference type="RefSeq" id="WP_065544711.1">
    <property type="nucleotide sequence ID" value="NZ_CP015405.2"/>
</dbReference>
<name>A0A1C7II93_9FIRM</name>
<dbReference type="STRING" id="1796616.A4V09_09045"/>
<sequence length="298" mass="31920">MILDVILDALLDTAKLIPFLFLTYLVMEYLEHKTKNKSKQIMQKSGHFGPLIGGVAGAFPQCGFSAAAASLYSGGVISAGTLLAIFLSTSDEMLPIFISESVAAGTILRILGLKVVLGAVSGSAIDVLWRFGGKKRREREEHNHIHREHHEKDIHDLCESEHCHCENGSIIKSAFLHTLQITVFIFLISLVIGFCVELVGSDKIGYFISTKPVVGVFLAALVGLIPNCASSVVITQLYLTGILGAGQMMAGLLVGAGVGILVLCRTNKGVKENLGLIGILYGTGVFWGILIEMLGIVL</sequence>
<keyword evidence="1" id="KW-0472">Membrane</keyword>
<protein>
    <recommendedName>
        <fullName evidence="4">Arsenic efflux protein</fullName>
    </recommendedName>
</protein>
<reference evidence="2" key="1">
    <citation type="submission" date="2017-04" db="EMBL/GenBank/DDBJ databases">
        <title>Complete Genome Sequences of Twelve Strains of a Stable Defined Moderately Diverse Mouse Microbiota 2 (sDMDMm2).</title>
        <authorList>
            <person name="Uchimura Y."/>
            <person name="Wyss M."/>
            <person name="Brugiroux S."/>
            <person name="Limenitakis J.P."/>
            <person name="Stecher B."/>
            <person name="McCoy K.D."/>
            <person name="Macpherson A.J."/>
        </authorList>
    </citation>
    <scope>NUCLEOTIDE SEQUENCE</scope>
    <source>
        <strain evidence="2">YL58</strain>
    </source>
</reference>
<feature type="transmembrane region" description="Helical" evidence="1">
    <location>
        <begin position="75"/>
        <end position="98"/>
    </location>
</feature>
<dbReference type="NCBIfam" id="NF037962">
    <property type="entry name" value="arsenic_eff"/>
    <property type="match status" value="1"/>
</dbReference>
<keyword evidence="1" id="KW-1133">Transmembrane helix</keyword>
<dbReference type="Proteomes" id="UP000092574">
    <property type="component" value="Chromosome"/>
</dbReference>
<keyword evidence="1" id="KW-0812">Transmembrane</keyword>
<dbReference type="Pfam" id="PF11449">
    <property type="entry name" value="ArsP_2"/>
    <property type="match status" value="1"/>
</dbReference>
<dbReference type="EMBL" id="CP015405">
    <property type="protein sequence ID" value="ANU78613.1"/>
    <property type="molecule type" value="Genomic_DNA"/>
</dbReference>
<feature type="transmembrane region" description="Helical" evidence="1">
    <location>
        <begin position="245"/>
        <end position="264"/>
    </location>
</feature>
<feature type="transmembrane region" description="Helical" evidence="1">
    <location>
        <begin position="6"/>
        <end position="27"/>
    </location>
</feature>
<feature type="transmembrane region" description="Helical" evidence="1">
    <location>
        <begin position="181"/>
        <end position="200"/>
    </location>
</feature>
<keyword evidence="3" id="KW-1185">Reference proteome</keyword>
<evidence type="ECO:0000256" key="1">
    <source>
        <dbReference type="SAM" id="Phobius"/>
    </source>
</evidence>
<dbReference type="InterPro" id="IPR021552">
    <property type="entry name" value="ArsP_2"/>
</dbReference>
<evidence type="ECO:0000313" key="3">
    <source>
        <dbReference type="Proteomes" id="UP000092574"/>
    </source>
</evidence>
<gene>
    <name evidence="2" type="ORF">A4V09_09045</name>
</gene>
<feature type="transmembrane region" description="Helical" evidence="1">
    <location>
        <begin position="110"/>
        <end position="129"/>
    </location>
</feature>
<dbReference type="AlphaFoldDB" id="A0A1C7II93"/>
<evidence type="ECO:0008006" key="4">
    <source>
        <dbReference type="Google" id="ProtNLM"/>
    </source>
</evidence>